<evidence type="ECO:0000313" key="3">
    <source>
        <dbReference type="Proteomes" id="UP000594261"/>
    </source>
</evidence>
<organism evidence="2 3">
    <name type="scientific">Quercus lobata</name>
    <name type="common">Valley oak</name>
    <dbReference type="NCBI Taxonomy" id="97700"/>
    <lineage>
        <taxon>Eukaryota</taxon>
        <taxon>Viridiplantae</taxon>
        <taxon>Streptophyta</taxon>
        <taxon>Embryophyta</taxon>
        <taxon>Tracheophyta</taxon>
        <taxon>Spermatophyta</taxon>
        <taxon>Magnoliopsida</taxon>
        <taxon>eudicotyledons</taxon>
        <taxon>Gunneridae</taxon>
        <taxon>Pentapetalae</taxon>
        <taxon>rosids</taxon>
        <taxon>fabids</taxon>
        <taxon>Fagales</taxon>
        <taxon>Fagaceae</taxon>
        <taxon>Quercus</taxon>
    </lineage>
</organism>
<feature type="region of interest" description="Disordered" evidence="1">
    <location>
        <begin position="1"/>
        <end position="46"/>
    </location>
</feature>
<dbReference type="AlphaFoldDB" id="A0A7N2L2Z6"/>
<dbReference type="EnsemblPlants" id="QL02p100837:mrna">
    <property type="protein sequence ID" value="QL02p100837:mrna"/>
    <property type="gene ID" value="QL02p100837"/>
</dbReference>
<protein>
    <submittedName>
        <fullName evidence="2">Uncharacterized protein</fullName>
    </submittedName>
</protein>
<dbReference type="Proteomes" id="UP000594261">
    <property type="component" value="Chromosome 2"/>
</dbReference>
<evidence type="ECO:0000313" key="2">
    <source>
        <dbReference type="EnsemblPlants" id="QL02p100837:mrna"/>
    </source>
</evidence>
<reference evidence="2" key="2">
    <citation type="submission" date="2021-01" db="UniProtKB">
        <authorList>
            <consortium name="EnsemblPlants"/>
        </authorList>
    </citation>
    <scope>IDENTIFICATION</scope>
</reference>
<evidence type="ECO:0000256" key="1">
    <source>
        <dbReference type="SAM" id="MobiDB-lite"/>
    </source>
</evidence>
<dbReference type="Gramene" id="QL02p100837:mrna">
    <property type="protein sequence ID" value="QL02p100837:mrna"/>
    <property type="gene ID" value="QL02p100837"/>
</dbReference>
<sequence>MQLGQSLYNQPGAPGAGPGLAPAPSSEFGPSESLGKGPEKDVIDADFTDSNMQTTCSLFQFYATTIYNIQN</sequence>
<accession>A0A7N2L2Z6</accession>
<keyword evidence="3" id="KW-1185">Reference proteome</keyword>
<name>A0A7N2L2Z6_QUELO</name>
<reference evidence="3" key="1">
    <citation type="journal article" date="2016" name="G3 (Bethesda)">
        <title>First Draft Assembly and Annotation of the Genome of a California Endemic Oak Quercus lobata Nee (Fagaceae).</title>
        <authorList>
            <person name="Sork V.L."/>
            <person name="Fitz-Gibbon S.T."/>
            <person name="Puiu D."/>
            <person name="Crepeau M."/>
            <person name="Gugger P.F."/>
            <person name="Sherman R."/>
            <person name="Stevens K."/>
            <person name="Langley C.H."/>
            <person name="Pellegrini M."/>
            <person name="Salzberg S.L."/>
        </authorList>
    </citation>
    <scope>NUCLEOTIDE SEQUENCE [LARGE SCALE GENOMIC DNA]</scope>
    <source>
        <strain evidence="3">cv. SW786</strain>
    </source>
</reference>
<dbReference type="InParanoid" id="A0A7N2L2Z6"/>
<proteinExistence type="predicted"/>